<accession>A0A9R0Z313</accession>
<sequence>MELLMELMPPTSLQKFRISRYISASFPDWLMSIGNYLPNVVLMEMFDLPNCNSFPPLAQLPPNLRVLTLGGMESLEEWNTTHSIGEDELMFRELEEVNIYDCPKLRIKPHLPRAASWSIKGSDNVLISWAESVSHNDAPSSTPVGVSTNLTVENEEVPLHQWRLLHHLPAISDLHIERCCDLTSSQEISWALGPLQSLRLESLVQSELPGWVGELSSLQQLVITHCRNLEELPDIMSQLKQLQTLAVVMCDSFRQLPLWLGELTSIEKLRIRLCPAITTLPNSIQQLTNLQELEILGCRKLEQWCEAEENKPKLAHIEQTFPPAADDPHYGGPCCERK</sequence>
<feature type="domain" description="R13L1/DRL21-like LRR repeat region" evidence="4">
    <location>
        <begin position="2"/>
        <end position="72"/>
    </location>
</feature>
<dbReference type="AlphaFoldDB" id="A0A9R0Z313"/>
<name>A0A9R0Z313_TRITD</name>
<dbReference type="SUPFAM" id="SSF52047">
    <property type="entry name" value="RNI-like"/>
    <property type="match status" value="1"/>
</dbReference>
<reference evidence="5 6" key="1">
    <citation type="submission" date="2017-09" db="EMBL/GenBank/DDBJ databases">
        <authorList>
            <consortium name="International Durum Wheat Genome Sequencing Consortium (IDWGSC)"/>
            <person name="Milanesi L."/>
        </authorList>
    </citation>
    <scope>NUCLEOTIDE SEQUENCE [LARGE SCALE GENOMIC DNA]</scope>
    <source>
        <strain evidence="6">cv. Svevo</strain>
    </source>
</reference>
<dbReference type="Gramene" id="TRITD7Av1G018020.3">
    <property type="protein sequence ID" value="TRITD7Av1G018020.3"/>
    <property type="gene ID" value="TRITD7Av1G018020"/>
</dbReference>
<proteinExistence type="predicted"/>
<keyword evidence="2" id="KW-0677">Repeat</keyword>
<evidence type="ECO:0000256" key="2">
    <source>
        <dbReference type="ARBA" id="ARBA00022737"/>
    </source>
</evidence>
<feature type="domain" description="Disease resistance R13L4/SHOC-2-like LRR" evidence="3">
    <location>
        <begin position="170"/>
        <end position="309"/>
    </location>
</feature>
<keyword evidence="1" id="KW-0433">Leucine-rich repeat</keyword>
<evidence type="ECO:0000259" key="4">
    <source>
        <dbReference type="Pfam" id="PF25019"/>
    </source>
</evidence>
<dbReference type="Gene3D" id="3.80.10.10">
    <property type="entry name" value="Ribonuclease Inhibitor"/>
    <property type="match status" value="2"/>
</dbReference>
<dbReference type="InterPro" id="IPR056789">
    <property type="entry name" value="LRR_R13L1-DRL21"/>
</dbReference>
<dbReference type="EMBL" id="LT934123">
    <property type="protein sequence ID" value="VAI69515.1"/>
    <property type="molecule type" value="Genomic_DNA"/>
</dbReference>
<dbReference type="InterPro" id="IPR032675">
    <property type="entry name" value="LRR_dom_sf"/>
</dbReference>
<dbReference type="PANTHER" id="PTHR36766:SF30">
    <property type="entry name" value="TIR-NBS TYPE DISEASE RESISTANCE PROTEIN-RELATED"/>
    <property type="match status" value="1"/>
</dbReference>
<dbReference type="Proteomes" id="UP000324705">
    <property type="component" value="Chromosome 7A"/>
</dbReference>
<evidence type="ECO:0000313" key="5">
    <source>
        <dbReference type="EMBL" id="VAI69515.1"/>
    </source>
</evidence>
<organism evidence="5 6">
    <name type="scientific">Triticum turgidum subsp. durum</name>
    <name type="common">Durum wheat</name>
    <name type="synonym">Triticum durum</name>
    <dbReference type="NCBI Taxonomy" id="4567"/>
    <lineage>
        <taxon>Eukaryota</taxon>
        <taxon>Viridiplantae</taxon>
        <taxon>Streptophyta</taxon>
        <taxon>Embryophyta</taxon>
        <taxon>Tracheophyta</taxon>
        <taxon>Spermatophyta</taxon>
        <taxon>Magnoliopsida</taxon>
        <taxon>Liliopsida</taxon>
        <taxon>Poales</taxon>
        <taxon>Poaceae</taxon>
        <taxon>BOP clade</taxon>
        <taxon>Pooideae</taxon>
        <taxon>Triticodae</taxon>
        <taxon>Triticeae</taxon>
        <taxon>Triticinae</taxon>
        <taxon>Triticum</taxon>
    </lineage>
</organism>
<protein>
    <submittedName>
        <fullName evidence="5">Uncharacterized protein</fullName>
    </submittedName>
</protein>
<evidence type="ECO:0000259" key="3">
    <source>
        <dbReference type="Pfam" id="PF23598"/>
    </source>
</evidence>
<dbReference type="InterPro" id="IPR055414">
    <property type="entry name" value="LRR_R13L4/SHOC2-like"/>
</dbReference>
<gene>
    <name evidence="5" type="ORF">TRITD_7Av1G018020</name>
</gene>
<keyword evidence="6" id="KW-1185">Reference proteome</keyword>
<dbReference type="Pfam" id="PF25019">
    <property type="entry name" value="LRR_R13L1-DRL21"/>
    <property type="match status" value="1"/>
</dbReference>
<dbReference type="PANTHER" id="PTHR36766">
    <property type="entry name" value="PLANT BROAD-SPECTRUM MILDEW RESISTANCE PROTEIN RPW8"/>
    <property type="match status" value="1"/>
</dbReference>
<dbReference type="Pfam" id="PF23598">
    <property type="entry name" value="LRR_14"/>
    <property type="match status" value="1"/>
</dbReference>
<evidence type="ECO:0000256" key="1">
    <source>
        <dbReference type="ARBA" id="ARBA00022614"/>
    </source>
</evidence>
<evidence type="ECO:0000313" key="6">
    <source>
        <dbReference type="Proteomes" id="UP000324705"/>
    </source>
</evidence>